<reference evidence="2" key="1">
    <citation type="submission" date="2023-07" db="EMBL/GenBank/DDBJ databases">
        <authorList>
            <person name="Shahid S."/>
            <person name="Akbar M.Y."/>
            <person name="Ajmal W."/>
            <person name="Ansari A."/>
            <person name="Ghazanfar S."/>
        </authorList>
    </citation>
    <scope>NUCLEOTIDE SEQUENCE</scope>
    <source>
        <strain evidence="2">NIGAB</strain>
    </source>
</reference>
<comment type="caution">
    <text evidence="2">The sequence shown here is derived from an EMBL/GenBank/DDBJ whole genome shotgun (WGS) entry which is preliminary data.</text>
</comment>
<keyword evidence="1" id="KW-0732">Signal</keyword>
<dbReference type="EMBL" id="JAVIAC010000013">
    <property type="protein sequence ID" value="MDQ7954107.1"/>
    <property type="molecule type" value="Genomic_DNA"/>
</dbReference>
<dbReference type="Gene3D" id="3.30.300.50">
    <property type="match status" value="1"/>
</dbReference>
<dbReference type="AlphaFoldDB" id="A0AAP5C9H9"/>
<organism evidence="2 3">
    <name type="scientific">Stenotrophomonas geniculata</name>
    <dbReference type="NCBI Taxonomy" id="86188"/>
    <lineage>
        <taxon>Bacteria</taxon>
        <taxon>Pseudomonadati</taxon>
        <taxon>Pseudomonadota</taxon>
        <taxon>Gammaproteobacteria</taxon>
        <taxon>Lysobacterales</taxon>
        <taxon>Lysobacteraceae</taxon>
        <taxon>Stenotrophomonas</taxon>
    </lineage>
</organism>
<dbReference type="InterPro" id="IPR035070">
    <property type="entry name" value="Streptogrisin_prodomain"/>
</dbReference>
<evidence type="ECO:0000256" key="1">
    <source>
        <dbReference type="SAM" id="SignalP"/>
    </source>
</evidence>
<name>A0AAP5C9H9_9GAMM</name>
<dbReference type="InterPro" id="IPR043504">
    <property type="entry name" value="Peptidase_S1_PA_chymotrypsin"/>
</dbReference>
<accession>A0AAP5C9H9</accession>
<dbReference type="Gene3D" id="2.40.10.10">
    <property type="entry name" value="Trypsin-like serine proteases"/>
    <property type="match status" value="2"/>
</dbReference>
<dbReference type="RefSeq" id="WP_197597826.1">
    <property type="nucleotide sequence ID" value="NZ_JAUZEA010000013.1"/>
</dbReference>
<dbReference type="InterPro" id="IPR009003">
    <property type="entry name" value="Peptidase_S1_PA"/>
</dbReference>
<evidence type="ECO:0000313" key="3">
    <source>
        <dbReference type="Proteomes" id="UP001240529"/>
    </source>
</evidence>
<dbReference type="Proteomes" id="UP001240529">
    <property type="component" value="Unassembled WGS sequence"/>
</dbReference>
<sequence length="495" mass="53349">MTTIRRYLPLLAAIITASPAFADDAPKDVAIQHYAETMHIGTFEAAQRMDAERAAGKLSARLQREKPETFAGLYIEHSPEFRIIVKFTGDASGQLSAYTKDRVYVAENSPRSLELLRATQAEVSEQLVKAGIEFAATVDIKNSIVEVYVRDPDAVRARLSNLLSVVDFIRVKETTGFIEPTNTVAGGRRLEGYQQQLCTAGFNVVETATRELGLATAGHCDNDNYQRNPTARILFKSERNKGSYDVQWGAQQRGGVIFSQSNEIIVDGEKLAITDEASLADMTPGTTVCKFGVTTGRTCGSIKDAEFAANWKGEAGTYVQVVSLDGTVMNKGGDSGGPVYAGNSAYGLVHGRGNDGSPWENDLFFMPIERMSTLGVATLTKPFQLDSVPNVSGTGASVTATMNFSGYPRFPVYINLEVVTCPAGWICIGGRAKVDKNIPSPITFTWGCTPSKPGEPQVSRVRTFLEDASGLVTQAIESTITCTTPTSPAHSQPAV</sequence>
<feature type="chain" id="PRO_5042883959" evidence="1">
    <location>
        <begin position="23"/>
        <end position="495"/>
    </location>
</feature>
<evidence type="ECO:0000313" key="2">
    <source>
        <dbReference type="EMBL" id="MDQ7954107.1"/>
    </source>
</evidence>
<protein>
    <submittedName>
        <fullName evidence="2">S1 family peptidase</fullName>
    </submittedName>
</protein>
<dbReference type="SUPFAM" id="SSF50494">
    <property type="entry name" value="Trypsin-like serine proteases"/>
    <property type="match status" value="1"/>
</dbReference>
<feature type="signal peptide" evidence="1">
    <location>
        <begin position="1"/>
        <end position="22"/>
    </location>
</feature>
<proteinExistence type="predicted"/>
<gene>
    <name evidence="2" type="ORF">Q0031_20160</name>
</gene>
<dbReference type="CDD" id="cd21112">
    <property type="entry name" value="alphaLP-like"/>
    <property type="match status" value="1"/>
</dbReference>